<dbReference type="SUPFAM" id="SSF54862">
    <property type="entry name" value="4Fe-4S ferredoxins"/>
    <property type="match status" value="1"/>
</dbReference>
<feature type="transmembrane region" description="Helical" evidence="2">
    <location>
        <begin position="295"/>
        <end position="319"/>
    </location>
</feature>
<keyword evidence="5" id="KW-1185">Reference proteome</keyword>
<feature type="transmembrane region" description="Helical" evidence="2">
    <location>
        <begin position="61"/>
        <end position="80"/>
    </location>
</feature>
<feature type="transmembrane region" description="Helical" evidence="2">
    <location>
        <begin position="100"/>
        <end position="130"/>
    </location>
</feature>
<name>E3I4P0_RHOVT</name>
<dbReference type="EMBL" id="CP002292">
    <property type="protein sequence ID" value="ADP71622.1"/>
    <property type="molecule type" value="Genomic_DNA"/>
</dbReference>
<dbReference type="STRING" id="648757.Rvan_2398"/>
<feature type="transmembrane region" description="Helical" evidence="2">
    <location>
        <begin position="478"/>
        <end position="497"/>
    </location>
</feature>
<accession>E3I4P0</accession>
<feature type="transmembrane region" description="Helical" evidence="2">
    <location>
        <begin position="151"/>
        <end position="170"/>
    </location>
</feature>
<feature type="transmembrane region" description="Helical" evidence="2">
    <location>
        <begin position="410"/>
        <end position="434"/>
    </location>
</feature>
<keyword evidence="2" id="KW-0812">Transmembrane</keyword>
<keyword evidence="2" id="KW-0472">Membrane</keyword>
<reference evidence="5" key="1">
    <citation type="journal article" date="2011" name="J. Bacteriol.">
        <title>Genome sequences of eight morphologically diverse alphaproteobacteria.</title>
        <authorList>
            <consortium name="US DOE Joint Genome Institute"/>
            <person name="Brown P.J."/>
            <person name="Kysela D.T."/>
            <person name="Buechlein A."/>
            <person name="Hemmerich C."/>
            <person name="Brun Y.V."/>
        </authorList>
    </citation>
    <scope>NUCLEOTIDE SEQUENCE [LARGE SCALE GENOMIC DNA]</scope>
    <source>
        <strain evidence="5">ATCC 17100 / ATH 3.1.1 / DSM 162 / LMG 4299</strain>
    </source>
</reference>
<feature type="transmembrane region" description="Helical" evidence="2">
    <location>
        <begin position="364"/>
        <end position="390"/>
    </location>
</feature>
<feature type="transmembrane region" description="Helical" evidence="2">
    <location>
        <begin position="176"/>
        <end position="195"/>
    </location>
</feature>
<dbReference type="Pfam" id="PF12801">
    <property type="entry name" value="Fer4_5"/>
    <property type="match status" value="2"/>
</dbReference>
<proteinExistence type="predicted"/>
<evidence type="ECO:0000256" key="1">
    <source>
        <dbReference type="SAM" id="MobiDB-lite"/>
    </source>
</evidence>
<evidence type="ECO:0000256" key="2">
    <source>
        <dbReference type="SAM" id="Phobius"/>
    </source>
</evidence>
<dbReference type="KEGG" id="rva:Rvan_2398"/>
<evidence type="ECO:0000259" key="3">
    <source>
        <dbReference type="Pfam" id="PF12801"/>
    </source>
</evidence>
<dbReference type="AlphaFoldDB" id="E3I4P0"/>
<dbReference type="InterPro" id="IPR017896">
    <property type="entry name" value="4Fe4S_Fe-S-bd"/>
</dbReference>
<sequence>MLNRAPIENGPQDGGHLPDLNPHLSDPVPPQVYEAPQMARVDRWIAAAGEWLARNQRSVMAVQWGIVGIYVLLVVVPAFLPPPARTAHIWTNLTLFAQFAFWGIWWPFVLVSMVMVGRLWCGVLCPEGALSETASRKGRGRSTPGWVKWKMWPFVAFVLTTVYGQMLSVYQYPKPALLILGGSTVAAIGIGYMYGRNKRVWCKYLCPVNGVFGLLSKLSPLHYRIDRDAWDASPKPAVRLNCAPMVPIRTMKGASTCHMCGRCAGFRDSVALSRRTPGSEIVHVAGFQTKPWETWLIVFGLLGVAAGAFHWASSAYFIAGKQAAAEWLVDNGIMWPITGHAPWWVLTNYPDLNDVMSPLDGAMLLTYLAIVALVFGGAIMLFLAAAGRLLARPFDGATMGAIWRQRTHHLAQALIPIAGSIVFLGLFATTASILKADGIRLTFVPTVENIIMALAATWSVALAWRICGLYTGSRGRQVLAAALMLGAIGAGVAAWALPY</sequence>
<protein>
    <recommendedName>
        <fullName evidence="3">4Fe-4S ferredoxin-type domain-containing protein</fullName>
    </recommendedName>
</protein>
<dbReference type="HOGENOM" id="CLU_598345_0_0_5"/>
<evidence type="ECO:0000313" key="5">
    <source>
        <dbReference type="Proteomes" id="UP000001399"/>
    </source>
</evidence>
<feature type="transmembrane region" description="Helical" evidence="2">
    <location>
        <begin position="446"/>
        <end position="466"/>
    </location>
</feature>
<organism evidence="4 5">
    <name type="scientific">Rhodomicrobium vannielii (strain ATCC 17100 / DSM 162 / LMG 4299 / NCIMB 10020 / ATH 3.1.1)</name>
    <dbReference type="NCBI Taxonomy" id="648757"/>
    <lineage>
        <taxon>Bacteria</taxon>
        <taxon>Pseudomonadati</taxon>
        <taxon>Pseudomonadota</taxon>
        <taxon>Alphaproteobacteria</taxon>
        <taxon>Hyphomicrobiales</taxon>
        <taxon>Hyphomicrobiaceae</taxon>
        <taxon>Rhodomicrobium</taxon>
    </lineage>
</organism>
<feature type="domain" description="4Fe-4S ferredoxin-type" evidence="3">
    <location>
        <begin position="194"/>
        <end position="219"/>
    </location>
</feature>
<gene>
    <name evidence="4" type="ordered locus">Rvan_2398</name>
</gene>
<dbReference type="eggNOG" id="COG0348">
    <property type="taxonomic scope" value="Bacteria"/>
</dbReference>
<feature type="domain" description="4Fe-4S ferredoxin-type" evidence="3">
    <location>
        <begin position="101"/>
        <end position="141"/>
    </location>
</feature>
<evidence type="ECO:0000313" key="4">
    <source>
        <dbReference type="EMBL" id="ADP71622.1"/>
    </source>
</evidence>
<dbReference type="Proteomes" id="UP000001399">
    <property type="component" value="Chromosome"/>
</dbReference>
<feature type="region of interest" description="Disordered" evidence="1">
    <location>
        <begin position="1"/>
        <end position="21"/>
    </location>
</feature>
<keyword evidence="2" id="KW-1133">Transmembrane helix</keyword>